<dbReference type="GO" id="GO:0007035">
    <property type="term" value="P:vacuolar acidification"/>
    <property type="evidence" value="ECO:0007669"/>
    <property type="project" value="TreeGrafter"/>
</dbReference>
<dbReference type="InterPro" id="IPR001680">
    <property type="entry name" value="WD40_rpt"/>
</dbReference>
<evidence type="ECO:0000313" key="6">
    <source>
        <dbReference type="Proteomes" id="UP000290189"/>
    </source>
</evidence>
<keyword evidence="1 3" id="KW-0853">WD repeat</keyword>
<organism evidence="5 6">
    <name type="scientific">Plasmodiophora brassicae</name>
    <name type="common">Clubroot disease agent</name>
    <dbReference type="NCBI Taxonomy" id="37360"/>
    <lineage>
        <taxon>Eukaryota</taxon>
        <taxon>Sar</taxon>
        <taxon>Rhizaria</taxon>
        <taxon>Endomyxa</taxon>
        <taxon>Phytomyxea</taxon>
        <taxon>Plasmodiophorida</taxon>
        <taxon>Plasmodiophoridae</taxon>
        <taxon>Plasmodiophora</taxon>
    </lineage>
</organism>
<dbReference type="InterPro" id="IPR011047">
    <property type="entry name" value="Quinoprotein_ADH-like_sf"/>
</dbReference>
<dbReference type="Gene3D" id="2.130.10.10">
    <property type="entry name" value="YVTN repeat-like/Quinoprotein amine dehydrogenase"/>
    <property type="match status" value="2"/>
</dbReference>
<dbReference type="SUPFAM" id="SSF50978">
    <property type="entry name" value="WD40 repeat-like"/>
    <property type="match status" value="1"/>
</dbReference>
<sequence length="1818" mass="200664">MTRKAFVGSWGGATSQQLSCCVPGTDRVVVGRGDHVIVWVPGRGARCVVAVGGDVVALDADRSRVAAVYVDKSTGSLFLATLKYLDDGRVEDSASFPLATNVVAVALGSGNRILYADEEGIWARDDSNDDPAIRVWNGSSTGRLHPSPDSRHLAFRTSESVSIMCMKAPTLQLKSSFPIGGPTATMEWCTDATLRNALFVYSRGFATLYIELADGGFVAVSRYSDILGASFIVMRKRRLATERPVADASNGHARQTRLLWVATVDNSGHLIITCVDGAFIQPRPVVRVLEFYRISLPGWNHLDKSLFILHCSACFSRPCSWESPPSDVAPGAMQPQPETVFATGVDIDGRIDCESISVPDRIVSRLTSTGGHVAPIRDVQCSKDLPFVASRDDSGRVVIWQMARLHPLSPLEFQSHGEGLLLVADFPGPFQYLYWHPCEPALFTVRQAVDCVSVCILSRSSNGRWTVTPLEGVQNGETFVGLRVVKKGSQPFLAVVYRNVVVIYSVPSSTPIVRHVSELAAPEPIDAFDFALYDDGLLGGLCIGSGRNLKFWSVSMTDWQWTEHPVSRTLSDPIVDIAFDPLADRIAVLSGVTITVWEVDPTAPSLRFVHSLESQSSYLRWADLGDCLLRLVSVDRASDTSLSVKMHMPNRDHVLRDHEFMSLRWQTIEARVDLPHPLLSGRQITALACSQSGTLLIAAGRYMVVVESMLSGDSITSIMPVPVYHPSLLTELLMTGHSEMVETIVSMVIDSVTEQNDMAPAIPLSVLLDSSISREHVSFSEKDLADLTEALTMRSIHLLTPPENLQLVVVARTLLRLKQDSADLDISGTRFMVAARLFEFERVAHQSRRVPQLDEVDIAWALHSSSQSALAHLCFPPSIPDWNAFQALGAGYWLTSVPELRRVVEFIAKNQFVEDRNPLRAMLWYMMLGKKSVFLALLKSSPGQRLMWDFFSRDFNDARWRSAAIKNAFEFVSTRKFWSAIALFILAESLQDAVAVCLRNMHDPQLALVICRLVGGADSPLIAQILKEDILPESVASHNQWMQHIVHWLCGQWEESIQCLTVVDDNASTFRPDVHSLLNAIGKEPPPVLECASGYAQRGWPFLAIVNLLKDRDRYTGHPFLLRFARSALSVRAASSKVLSEDIEGISRFVGLPAEVVRKPLELFQRSHRFFAVDGCLSDILRVMTRVFQSSDLDLAYRYRDSIRDACRAIRSSPTSYRASAALWTGAFLISRHDLALLVRLLRVRSDAMVEAFGEDRSETWSRPNDADPSPIESIVDSPYSDPEIVKVLQRLLECLCLSRMVEILVSKAMPPVDHESYDDVNGLISAMRALCHEMTVDLIHFVRDALDHCRVLTRSGVSLETVLAPLRSPAPLTSPLHHLFVSTDAQRVASCLATDIENVCSTGPFFRPVDIFRLPSELVVGVAFNRCDPSSLAVAVRKSIREINLESALRFRTRSRDSHELLEDELPSWEGCRHRFDSLEERSAAAYDEYMFPVPLLRAHLVLPDVPAALPSSVPVPLGERLFRSSPVYHRMTASVSEDSPLSSVTPDLACSSLIAHPALPVYVSSSQSSLYTWHFGKPRPIAENKVPVDFEGTVTSLRFDRPSLGSRIAVTESNGGAAVYSFDAGTMAPFQAWEAHDRCWTSEFVASPSVVATGGTSKNKTVSNVRLWDLLLPPRQSLVNGFTGRQRGQRGVAALSYVGRRQQLVAGNSAGHLDVFDLRGPPTQPVAHVDKAHHGRITALAFDDLHDAIISGDSDGCVRIWDASTLDLHAEFPALFDARRYFHASFGVTCVDVTASGHLICAGTNGTVKYIRRNDG</sequence>
<dbReference type="SUPFAM" id="SSF50998">
    <property type="entry name" value="Quinoprotein alcohol dehydrogenase-like"/>
    <property type="match status" value="1"/>
</dbReference>
<keyword evidence="2" id="KW-0677">Repeat</keyword>
<feature type="domain" description="RAVE complex protein Rav1 C-terminal" evidence="4">
    <location>
        <begin position="720"/>
        <end position="1061"/>
    </location>
</feature>
<keyword evidence="5" id="KW-0496">Mitochondrion</keyword>
<dbReference type="PANTHER" id="PTHR13950">
    <property type="entry name" value="RABCONNECTIN-RELATED"/>
    <property type="match status" value="1"/>
</dbReference>
<protein>
    <recommendedName>
        <fullName evidence="4">RAVE complex protein Rav1 C-terminal domain-containing protein</fullName>
    </recommendedName>
</protein>
<geneLocation type="mitochondrion" evidence="5"/>
<dbReference type="InterPro" id="IPR052208">
    <property type="entry name" value="DmX-like/RAVE_component"/>
</dbReference>
<evidence type="ECO:0000259" key="4">
    <source>
        <dbReference type="Pfam" id="PF12234"/>
    </source>
</evidence>
<evidence type="ECO:0000256" key="1">
    <source>
        <dbReference type="ARBA" id="ARBA00022574"/>
    </source>
</evidence>
<dbReference type="PANTHER" id="PTHR13950:SF9">
    <property type="entry name" value="RABCONNECTIN-3A"/>
    <property type="match status" value="1"/>
</dbReference>
<proteinExistence type="predicted"/>
<dbReference type="PROSITE" id="PS50294">
    <property type="entry name" value="WD_REPEATS_REGION"/>
    <property type="match status" value="1"/>
</dbReference>
<dbReference type="Proteomes" id="UP000290189">
    <property type="component" value="Unassembled WGS sequence"/>
</dbReference>
<reference evidence="5 6" key="1">
    <citation type="submission" date="2018-03" db="EMBL/GenBank/DDBJ databases">
        <authorList>
            <person name="Fogelqvist J."/>
        </authorList>
    </citation>
    <scope>NUCLEOTIDE SEQUENCE [LARGE SCALE GENOMIC DNA]</scope>
</reference>
<evidence type="ECO:0000256" key="2">
    <source>
        <dbReference type="ARBA" id="ARBA00022737"/>
    </source>
</evidence>
<evidence type="ECO:0000313" key="5">
    <source>
        <dbReference type="EMBL" id="SPQ96039.1"/>
    </source>
</evidence>
<evidence type="ECO:0000256" key="3">
    <source>
        <dbReference type="PROSITE-ProRule" id="PRU00221"/>
    </source>
</evidence>
<dbReference type="InterPro" id="IPR022033">
    <property type="entry name" value="Rav1p_C"/>
</dbReference>
<dbReference type="InterPro" id="IPR015943">
    <property type="entry name" value="WD40/YVTN_repeat-like_dom_sf"/>
</dbReference>
<dbReference type="InterPro" id="IPR036322">
    <property type="entry name" value="WD40_repeat_dom_sf"/>
</dbReference>
<dbReference type="EMBL" id="OVEO01000005">
    <property type="protein sequence ID" value="SPQ96039.1"/>
    <property type="molecule type" value="Genomic_DNA"/>
</dbReference>
<gene>
    <name evidence="5" type="ORF">PLBR_LOCUS3254</name>
</gene>
<accession>A0A3P3Y793</accession>
<dbReference type="GO" id="GO:0043291">
    <property type="term" value="C:RAVE complex"/>
    <property type="evidence" value="ECO:0007669"/>
    <property type="project" value="TreeGrafter"/>
</dbReference>
<dbReference type="PROSITE" id="PS50082">
    <property type="entry name" value="WD_REPEATS_2"/>
    <property type="match status" value="1"/>
</dbReference>
<dbReference type="SUPFAM" id="SSF82171">
    <property type="entry name" value="DPP6 N-terminal domain-like"/>
    <property type="match status" value="1"/>
</dbReference>
<dbReference type="PROSITE" id="PS00678">
    <property type="entry name" value="WD_REPEATS_1"/>
    <property type="match status" value="1"/>
</dbReference>
<dbReference type="SMART" id="SM00320">
    <property type="entry name" value="WD40"/>
    <property type="match status" value="5"/>
</dbReference>
<feature type="repeat" description="WD" evidence="3">
    <location>
        <begin position="1732"/>
        <end position="1767"/>
    </location>
</feature>
<dbReference type="InterPro" id="IPR019775">
    <property type="entry name" value="WD40_repeat_CS"/>
</dbReference>
<name>A0A3P3Y793_PLABS</name>
<dbReference type="Pfam" id="PF12234">
    <property type="entry name" value="Rav1p_C"/>
    <property type="match status" value="1"/>
</dbReference>
<dbReference type="Pfam" id="PF00400">
    <property type="entry name" value="WD40"/>
    <property type="match status" value="1"/>
</dbReference>